<accession>A0ABT4G5Z8</accession>
<dbReference type="InterPro" id="IPR052515">
    <property type="entry name" value="Gfo/Idh/MocA_Oxidoreductase"/>
</dbReference>
<evidence type="ECO:0000259" key="1">
    <source>
        <dbReference type="Pfam" id="PF01408"/>
    </source>
</evidence>
<name>A0ABT4G5Z8_9BACL</name>
<organism evidence="3 4">
    <name type="scientific">Paenibacillus alginolyticus</name>
    <dbReference type="NCBI Taxonomy" id="59839"/>
    <lineage>
        <taxon>Bacteria</taxon>
        <taxon>Bacillati</taxon>
        <taxon>Bacillota</taxon>
        <taxon>Bacilli</taxon>
        <taxon>Bacillales</taxon>
        <taxon>Paenibacillaceae</taxon>
        <taxon>Paenibacillus</taxon>
    </lineage>
</organism>
<comment type="caution">
    <text evidence="3">The sequence shown here is derived from an EMBL/GenBank/DDBJ whole genome shotgun (WGS) entry which is preliminary data.</text>
</comment>
<feature type="domain" description="Gfo/Idh/MocA-like oxidoreductase N-terminal" evidence="1">
    <location>
        <begin position="4"/>
        <end position="122"/>
    </location>
</feature>
<dbReference type="Gene3D" id="3.40.50.720">
    <property type="entry name" value="NAD(P)-binding Rossmann-like Domain"/>
    <property type="match status" value="1"/>
</dbReference>
<keyword evidence="4" id="KW-1185">Reference proteome</keyword>
<dbReference type="Pfam" id="PF01408">
    <property type="entry name" value="GFO_IDH_MocA"/>
    <property type="match status" value="1"/>
</dbReference>
<feature type="domain" description="GFO/IDH/MocA-like oxidoreductase" evidence="2">
    <location>
        <begin position="144"/>
        <end position="249"/>
    </location>
</feature>
<evidence type="ECO:0000313" key="4">
    <source>
        <dbReference type="Proteomes" id="UP001527099"/>
    </source>
</evidence>
<evidence type="ECO:0000313" key="3">
    <source>
        <dbReference type="EMBL" id="MCY9691607.1"/>
    </source>
</evidence>
<dbReference type="EMBL" id="JAMDMX010000002">
    <property type="protein sequence ID" value="MCY9691607.1"/>
    <property type="molecule type" value="Genomic_DNA"/>
</dbReference>
<dbReference type="InterPro" id="IPR055170">
    <property type="entry name" value="GFO_IDH_MocA-like_dom"/>
</dbReference>
<sequence length="324" mass="35969">MMLHIGIIGTGGFSKMHAKILSEMEDMQIQAVCGTSKAKAEEFASGFSIPSSYESVSEMLDAEHLDAVYILVPPMSHGEFEMQLIERGIPFFVEKPLGVNTEQPYQILTELRKKPLITSVGYHFRYTDTVSKMKQLLGQQNVGMITGNWMGDMPQVAWWRDQERSGGQFIEQSTHLVDILRYCVGEIDEVYALYGNQVMHKQFDGVTAADVGTVTLKFSSGVIANISNTCVLPNGLGKVGITCYTQEGMLEWDTERLKLIEAHATSEIKRLVNPYLVENEAFIHALKTGDTGRILSDYEDAFKTQQVTVAALKSAKLGMPVQIG</sequence>
<dbReference type="SUPFAM" id="SSF55347">
    <property type="entry name" value="Glyceraldehyde-3-phosphate dehydrogenase-like, C-terminal domain"/>
    <property type="match status" value="1"/>
</dbReference>
<dbReference type="SUPFAM" id="SSF51735">
    <property type="entry name" value="NAD(P)-binding Rossmann-fold domains"/>
    <property type="match status" value="1"/>
</dbReference>
<dbReference type="Gene3D" id="3.30.360.10">
    <property type="entry name" value="Dihydrodipicolinate Reductase, domain 2"/>
    <property type="match status" value="1"/>
</dbReference>
<gene>
    <name evidence="3" type="ORF">M5X19_01520</name>
</gene>
<protein>
    <submittedName>
        <fullName evidence="3">Gfo/Idh/MocA family oxidoreductase</fullName>
    </submittedName>
</protein>
<dbReference type="PANTHER" id="PTHR43249">
    <property type="entry name" value="UDP-N-ACETYL-2-AMINO-2-DEOXY-D-GLUCURONATE OXIDASE"/>
    <property type="match status" value="1"/>
</dbReference>
<reference evidence="3 4" key="1">
    <citation type="submission" date="2022-05" db="EMBL/GenBank/DDBJ databases">
        <title>Genome Sequencing of Bee-Associated Microbes.</title>
        <authorList>
            <person name="Dunlap C."/>
        </authorList>
    </citation>
    <scope>NUCLEOTIDE SEQUENCE [LARGE SCALE GENOMIC DNA]</scope>
    <source>
        <strain evidence="3 4">NRRL B-14421</strain>
    </source>
</reference>
<dbReference type="InterPro" id="IPR036291">
    <property type="entry name" value="NAD(P)-bd_dom_sf"/>
</dbReference>
<dbReference type="Proteomes" id="UP001527099">
    <property type="component" value="Unassembled WGS sequence"/>
</dbReference>
<dbReference type="InterPro" id="IPR000683">
    <property type="entry name" value="Gfo/Idh/MocA-like_OxRdtase_N"/>
</dbReference>
<dbReference type="PANTHER" id="PTHR43249:SF1">
    <property type="entry name" value="D-GLUCOSIDE 3-DEHYDROGENASE"/>
    <property type="match status" value="1"/>
</dbReference>
<dbReference type="Pfam" id="PF22725">
    <property type="entry name" value="GFO_IDH_MocA_C3"/>
    <property type="match status" value="1"/>
</dbReference>
<proteinExistence type="predicted"/>
<evidence type="ECO:0000259" key="2">
    <source>
        <dbReference type="Pfam" id="PF22725"/>
    </source>
</evidence>